<dbReference type="GO" id="GO:0000086">
    <property type="term" value="P:G2/M transition of mitotic cell cycle"/>
    <property type="evidence" value="ECO:0007669"/>
    <property type="project" value="TreeGrafter"/>
</dbReference>
<name>A0AA88IH07_CHASR</name>
<dbReference type="PANTHER" id="PTHR10828:SF76">
    <property type="entry name" value="M-PHASE INDUCER PHOSPHATASE"/>
    <property type="match status" value="1"/>
</dbReference>
<evidence type="ECO:0000313" key="4">
    <source>
        <dbReference type="Proteomes" id="UP001187415"/>
    </source>
</evidence>
<dbReference type="InterPro" id="IPR036873">
    <property type="entry name" value="Rhodanese-like_dom_sf"/>
</dbReference>
<dbReference type="GO" id="GO:0004725">
    <property type="term" value="F:protein tyrosine phosphatase activity"/>
    <property type="evidence" value="ECO:0007669"/>
    <property type="project" value="UniProtKB-EC"/>
</dbReference>
<proteinExistence type="predicted"/>
<dbReference type="Proteomes" id="UP001187415">
    <property type="component" value="Unassembled WGS sequence"/>
</dbReference>
<feature type="region of interest" description="Disordered" evidence="2">
    <location>
        <begin position="60"/>
        <end position="83"/>
    </location>
</feature>
<feature type="compositionally biased region" description="Basic and acidic residues" evidence="2">
    <location>
        <begin position="70"/>
        <end position="83"/>
    </location>
</feature>
<dbReference type="GO" id="GO:0005634">
    <property type="term" value="C:nucleus"/>
    <property type="evidence" value="ECO:0007669"/>
    <property type="project" value="TreeGrafter"/>
</dbReference>
<dbReference type="EMBL" id="JAUPFM010000411">
    <property type="protein sequence ID" value="KAK2808427.1"/>
    <property type="molecule type" value="Genomic_DNA"/>
</dbReference>
<protein>
    <recommendedName>
        <fullName evidence="1">protein-tyrosine-phosphatase</fullName>
        <ecNumber evidence="1">3.1.3.48</ecNumber>
    </recommendedName>
</protein>
<evidence type="ECO:0000256" key="2">
    <source>
        <dbReference type="SAM" id="MobiDB-lite"/>
    </source>
</evidence>
<evidence type="ECO:0000313" key="3">
    <source>
        <dbReference type="EMBL" id="KAK2808427.1"/>
    </source>
</evidence>
<dbReference type="PRINTS" id="PR00716">
    <property type="entry name" value="MPIPHPHTASE"/>
</dbReference>
<dbReference type="GO" id="GO:0110032">
    <property type="term" value="P:positive regulation of G2/MI transition of meiotic cell cycle"/>
    <property type="evidence" value="ECO:0007669"/>
    <property type="project" value="TreeGrafter"/>
</dbReference>
<dbReference type="AlphaFoldDB" id="A0AA88IH07"/>
<organism evidence="3 4">
    <name type="scientific">Channa striata</name>
    <name type="common">Snakehead murrel</name>
    <name type="synonym">Ophicephalus striatus</name>
    <dbReference type="NCBI Taxonomy" id="64152"/>
    <lineage>
        <taxon>Eukaryota</taxon>
        <taxon>Metazoa</taxon>
        <taxon>Chordata</taxon>
        <taxon>Craniata</taxon>
        <taxon>Vertebrata</taxon>
        <taxon>Euteleostomi</taxon>
        <taxon>Actinopterygii</taxon>
        <taxon>Neopterygii</taxon>
        <taxon>Teleostei</taxon>
        <taxon>Neoteleostei</taxon>
        <taxon>Acanthomorphata</taxon>
        <taxon>Anabantaria</taxon>
        <taxon>Anabantiformes</taxon>
        <taxon>Channoidei</taxon>
        <taxon>Channidae</taxon>
        <taxon>Channa</taxon>
    </lineage>
</organism>
<dbReference type="EC" id="3.1.3.48" evidence="1"/>
<dbReference type="Gene3D" id="3.40.250.10">
    <property type="entry name" value="Rhodanese-like domain"/>
    <property type="match status" value="1"/>
</dbReference>
<comment type="caution">
    <text evidence="3">The sequence shown here is derived from an EMBL/GenBank/DDBJ whole genome shotgun (WGS) entry which is preliminary data.</text>
</comment>
<dbReference type="GO" id="GO:0005737">
    <property type="term" value="C:cytoplasm"/>
    <property type="evidence" value="ECO:0007669"/>
    <property type="project" value="TreeGrafter"/>
</dbReference>
<gene>
    <name evidence="3" type="ORF">Q5P01_000623</name>
</gene>
<sequence length="83" mass="9569">RFYYLQWRADIKTSSALPQTRGSEPAPRGLVEEFLLKTPIVPSRPEKQVILIFHCEFSPERGPQCVSSAGRRDRAENDYPKLH</sequence>
<feature type="non-terminal residue" evidence="3">
    <location>
        <position position="1"/>
    </location>
</feature>
<reference evidence="3" key="1">
    <citation type="submission" date="2023-07" db="EMBL/GenBank/DDBJ databases">
        <title>Chromosome-level Genome Assembly of Striped Snakehead (Channa striata).</title>
        <authorList>
            <person name="Liu H."/>
        </authorList>
    </citation>
    <scope>NUCLEOTIDE SEQUENCE</scope>
    <source>
        <strain evidence="3">Gz</strain>
        <tissue evidence="3">Muscle</tissue>
    </source>
</reference>
<accession>A0AA88IH07</accession>
<dbReference type="PANTHER" id="PTHR10828">
    <property type="entry name" value="M-PHASE INDUCER PHOSPHATASE DUAL SPECIFICITY PHOSPHATASE CDC25"/>
    <property type="match status" value="1"/>
</dbReference>
<keyword evidence="4" id="KW-1185">Reference proteome</keyword>
<dbReference type="InterPro" id="IPR000751">
    <property type="entry name" value="MPI_Phosphatase"/>
</dbReference>
<dbReference type="GO" id="GO:0010971">
    <property type="term" value="P:positive regulation of G2/M transition of mitotic cell cycle"/>
    <property type="evidence" value="ECO:0007669"/>
    <property type="project" value="TreeGrafter"/>
</dbReference>
<evidence type="ECO:0000256" key="1">
    <source>
        <dbReference type="ARBA" id="ARBA00013064"/>
    </source>
</evidence>